<reference evidence="2" key="1">
    <citation type="submission" date="2014-01" db="EMBL/GenBank/DDBJ databases">
        <authorList>
            <person name="Aslett M."/>
        </authorList>
    </citation>
    <scope>NUCLEOTIDE SEQUENCE</scope>
</reference>
<evidence type="ECO:0000313" key="3">
    <source>
        <dbReference type="Proteomes" id="UP000030665"/>
    </source>
</evidence>
<accession>A0A077ZCI0</accession>
<evidence type="ECO:0000256" key="1">
    <source>
        <dbReference type="SAM" id="MobiDB-lite"/>
    </source>
</evidence>
<protein>
    <submittedName>
        <fullName evidence="2">Uncharacterized protein</fullName>
    </submittedName>
</protein>
<feature type="region of interest" description="Disordered" evidence="1">
    <location>
        <begin position="151"/>
        <end position="190"/>
    </location>
</feature>
<reference evidence="2" key="2">
    <citation type="submission" date="2014-03" db="EMBL/GenBank/DDBJ databases">
        <title>The whipworm genome and dual-species transcriptomics of an intimate host-pathogen interaction.</title>
        <authorList>
            <person name="Foth B.J."/>
            <person name="Tsai I.J."/>
            <person name="Reid A.J."/>
            <person name="Bancroft A.J."/>
            <person name="Nichol S."/>
            <person name="Tracey A."/>
            <person name="Holroyd N."/>
            <person name="Cotton J.A."/>
            <person name="Stanley E.J."/>
            <person name="Zarowiecki M."/>
            <person name="Liu J.Z."/>
            <person name="Huckvale T."/>
            <person name="Cooper P.J."/>
            <person name="Grencis R.K."/>
            <person name="Berriman M."/>
        </authorList>
    </citation>
    <scope>NUCLEOTIDE SEQUENCE [LARGE SCALE GENOMIC DNA]</scope>
</reference>
<name>A0A077ZCI0_TRITR</name>
<keyword evidence="3" id="KW-1185">Reference proteome</keyword>
<evidence type="ECO:0000313" key="2">
    <source>
        <dbReference type="EMBL" id="CDW57554.1"/>
    </source>
</evidence>
<dbReference type="Proteomes" id="UP000030665">
    <property type="component" value="Unassembled WGS sequence"/>
</dbReference>
<proteinExistence type="predicted"/>
<gene>
    <name evidence="2" type="ORF">TTRE_0000584601</name>
</gene>
<feature type="compositionally biased region" description="Polar residues" evidence="1">
    <location>
        <begin position="151"/>
        <end position="179"/>
    </location>
</feature>
<organism evidence="2 3">
    <name type="scientific">Trichuris trichiura</name>
    <name type="common">Whipworm</name>
    <name type="synonym">Trichocephalus trichiurus</name>
    <dbReference type="NCBI Taxonomy" id="36087"/>
    <lineage>
        <taxon>Eukaryota</taxon>
        <taxon>Metazoa</taxon>
        <taxon>Ecdysozoa</taxon>
        <taxon>Nematoda</taxon>
        <taxon>Enoplea</taxon>
        <taxon>Dorylaimia</taxon>
        <taxon>Trichinellida</taxon>
        <taxon>Trichuridae</taxon>
        <taxon>Trichuris</taxon>
    </lineage>
</organism>
<sequence length="218" mass="24218">MVLHAAEMMMNRVPQHHHVHVALLVCRGDTAVAMIRTVEDLRPLQPFVEEREKNTEDFRAASIPDVHPVVLCQLLMGHHRIAVKAHHHRLEPCTSRTVPVSGPPVEPWSDLKKHDYRPLSRRGNQIPCRVGCVKNADAYAQSAERAQLNGLNRSSVVNQGKATTSVRSGGTSETASHSNTVKKDDQKAVNPKRIALAQQLNEMENFINKLKAKASSNT</sequence>
<dbReference type="EMBL" id="HG806178">
    <property type="protein sequence ID" value="CDW57554.1"/>
    <property type="molecule type" value="Genomic_DNA"/>
</dbReference>
<dbReference type="OrthoDB" id="10457477at2759"/>
<dbReference type="AlphaFoldDB" id="A0A077ZCI0"/>